<proteinExistence type="predicted"/>
<organism evidence="2 3">
    <name type="scientific">Aspergillus cavernicola</name>
    <dbReference type="NCBI Taxonomy" id="176166"/>
    <lineage>
        <taxon>Eukaryota</taxon>
        <taxon>Fungi</taxon>
        <taxon>Dikarya</taxon>
        <taxon>Ascomycota</taxon>
        <taxon>Pezizomycotina</taxon>
        <taxon>Eurotiomycetes</taxon>
        <taxon>Eurotiomycetidae</taxon>
        <taxon>Eurotiales</taxon>
        <taxon>Aspergillaceae</taxon>
        <taxon>Aspergillus</taxon>
        <taxon>Aspergillus subgen. Nidulantes</taxon>
    </lineage>
</organism>
<evidence type="ECO:0000256" key="1">
    <source>
        <dbReference type="SAM" id="MobiDB-lite"/>
    </source>
</evidence>
<evidence type="ECO:0008006" key="4">
    <source>
        <dbReference type="Google" id="ProtNLM"/>
    </source>
</evidence>
<accession>A0ABR4IIG3</accession>
<dbReference type="EMBL" id="JBFXLS010000024">
    <property type="protein sequence ID" value="KAL2827535.1"/>
    <property type="molecule type" value="Genomic_DNA"/>
</dbReference>
<reference evidence="2 3" key="1">
    <citation type="submission" date="2024-07" db="EMBL/GenBank/DDBJ databases">
        <title>Section-level genome sequencing and comparative genomics of Aspergillus sections Usti and Cavernicolus.</title>
        <authorList>
            <consortium name="Lawrence Berkeley National Laboratory"/>
            <person name="Nybo J.L."/>
            <person name="Vesth T.C."/>
            <person name="Theobald S."/>
            <person name="Frisvad J.C."/>
            <person name="Larsen T.O."/>
            <person name="Kjaerboelling I."/>
            <person name="Rothschild-Mancinelli K."/>
            <person name="Lyhne E.K."/>
            <person name="Kogle M.E."/>
            <person name="Barry K."/>
            <person name="Clum A."/>
            <person name="Na H."/>
            <person name="Ledsgaard L."/>
            <person name="Lin J."/>
            <person name="Lipzen A."/>
            <person name="Kuo A."/>
            <person name="Riley R."/>
            <person name="Mondo S."/>
            <person name="LaButti K."/>
            <person name="Haridas S."/>
            <person name="Pangalinan J."/>
            <person name="Salamov A.A."/>
            <person name="Simmons B.A."/>
            <person name="Magnuson J.K."/>
            <person name="Chen J."/>
            <person name="Drula E."/>
            <person name="Henrissat B."/>
            <person name="Wiebenga A."/>
            <person name="Lubbers R.J."/>
            <person name="Gomes A.C."/>
            <person name="Makela M.R."/>
            <person name="Stajich J."/>
            <person name="Grigoriev I.V."/>
            <person name="Mortensen U.H."/>
            <person name="De vries R.P."/>
            <person name="Baker S.E."/>
            <person name="Andersen M.R."/>
        </authorList>
    </citation>
    <scope>NUCLEOTIDE SEQUENCE [LARGE SCALE GENOMIC DNA]</scope>
    <source>
        <strain evidence="2 3">CBS 600.67</strain>
    </source>
</reference>
<evidence type="ECO:0000313" key="3">
    <source>
        <dbReference type="Proteomes" id="UP001610335"/>
    </source>
</evidence>
<feature type="region of interest" description="Disordered" evidence="1">
    <location>
        <begin position="663"/>
        <end position="686"/>
    </location>
</feature>
<protein>
    <recommendedName>
        <fullName evidence="4">BTB domain-containing protein</fullName>
    </recommendedName>
</protein>
<comment type="caution">
    <text evidence="2">The sequence shown here is derived from an EMBL/GenBank/DDBJ whole genome shotgun (WGS) entry which is preliminary data.</text>
</comment>
<sequence length="686" mass="76267">MSASELTELVFYKYADTLAFIDSPSYRPTWSLQPSSVQSIGHRIHSQRLLETGSPVFQKLFEQRTQERTIKRRGGLPDGFKYIIDLTPPSTDEDAVLFLTELSCPSGIRSWAKAKARFDLPVTCVSGVDTLSLPGGGEHHPDSLPEYSPARHHAGIVHILQVLQELRPQLDTPCKIWTFFALAKMYEIATLPQISTRVASWVYATNNKRFIELHPEITYRMAKGTQCAHLLRDSFSVLVGEEALLLLRDSGAPRPKKQRDTVHGRPQDFLDDDDLQRVQYAGESFLTHIIEQFVELAGAEMSWLINLSMYRNVIYFEAQDQAQREIVEDLVSSLKDFVRATIVITLSQHSPTHIAPKYKLDAATSYPTYDYLNVYAYMAVAERITTRTFWQRLTQRKLTKYDGEASLGDDWHTSLASLGGSIGAFRDHQHAVLRYVQASELDSKAGAFNSVLNPWYSGPRGGPLLQNGTNMFFTQGYFSLNDFIDEAQNYIATFARKMFGTIRPEMTYELTDTLTCLTDKEFRYLPLWAGGCDDGTGGVYIDQIPLAEINGFSAPGPSIHTGSATPSYASYASSMVSTFASTVHGASHRATESHASEVMSIDSEGISEVGNVRAVGPTAHSAEYHKVDDELSLALDSPADDFDDAFFDSDSDSDDTVVIDDHGELSEFEELSLDDSEVPSKGGKGP</sequence>
<name>A0ABR4IIG3_9EURO</name>
<evidence type="ECO:0000313" key="2">
    <source>
        <dbReference type="EMBL" id="KAL2827535.1"/>
    </source>
</evidence>
<keyword evidence="3" id="KW-1185">Reference proteome</keyword>
<dbReference type="Proteomes" id="UP001610335">
    <property type="component" value="Unassembled WGS sequence"/>
</dbReference>
<gene>
    <name evidence="2" type="ORF">BDW59DRAFT_143928</name>
</gene>
<feature type="compositionally biased region" description="Acidic residues" evidence="1">
    <location>
        <begin position="666"/>
        <end position="677"/>
    </location>
</feature>